<accession>A0ABU0L5M2</accession>
<reference evidence="1 2" key="1">
    <citation type="submission" date="2023-07" db="EMBL/GenBank/DDBJ databases">
        <title>Genomic Encyclopedia of Type Strains, Phase IV (KMG-IV): sequencing the most valuable type-strain genomes for metagenomic binning, comparative biology and taxonomic classification.</title>
        <authorList>
            <person name="Goeker M."/>
        </authorList>
    </citation>
    <scope>NUCLEOTIDE SEQUENCE [LARGE SCALE GENOMIC DNA]</scope>
    <source>
        <strain evidence="1 2">DSM 14914</strain>
    </source>
</reference>
<comment type="caution">
    <text evidence="1">The sequence shown here is derived from an EMBL/GenBank/DDBJ whole genome shotgun (WGS) entry which is preliminary data.</text>
</comment>
<keyword evidence="2" id="KW-1185">Reference proteome</keyword>
<proteinExistence type="predicted"/>
<organism evidence="1 2">
    <name type="scientific">Paenibacillus brasilensis</name>
    <dbReference type="NCBI Taxonomy" id="128574"/>
    <lineage>
        <taxon>Bacteria</taxon>
        <taxon>Bacillati</taxon>
        <taxon>Bacillota</taxon>
        <taxon>Bacilli</taxon>
        <taxon>Bacillales</taxon>
        <taxon>Paenibacillaceae</taxon>
        <taxon>Paenibacillus</taxon>
    </lineage>
</organism>
<sequence>MVGGKDIFHIVFWIYKFLIDYQYHLQSNGFLLGNGKAAQLFSGPWMFTSG</sequence>
<dbReference type="EMBL" id="JAUSWA010000038">
    <property type="protein sequence ID" value="MDQ0496579.1"/>
    <property type="molecule type" value="Genomic_DNA"/>
</dbReference>
<evidence type="ECO:0000313" key="1">
    <source>
        <dbReference type="EMBL" id="MDQ0496579.1"/>
    </source>
</evidence>
<evidence type="ECO:0000313" key="2">
    <source>
        <dbReference type="Proteomes" id="UP001242811"/>
    </source>
</evidence>
<name>A0ABU0L5M2_9BACL</name>
<protein>
    <submittedName>
        <fullName evidence="1">Uncharacterized protein</fullName>
    </submittedName>
</protein>
<gene>
    <name evidence="1" type="ORF">QOZ95_004769</name>
</gene>
<dbReference type="Proteomes" id="UP001242811">
    <property type="component" value="Unassembled WGS sequence"/>
</dbReference>